<dbReference type="EMBL" id="BARU01045285">
    <property type="protein sequence ID" value="GAH91821.1"/>
    <property type="molecule type" value="Genomic_DNA"/>
</dbReference>
<sequence>PNLNRILLNQMENIELTHITEQEKDLLRESIKGDKFKVLIWEDNPGNIVDSEDLKLVVLKEGNKQLIKDILKLKGGQTPRTNKNMVIFLYPLESERNSFINTVRRKLAFESIEKDKKLNLSEDQRKEVKKELKKYAGEFYIFHLIKEDAIQVRL</sequence>
<accession>X1JAS9</accession>
<name>X1JAS9_9ZZZZ</name>
<dbReference type="InterPro" id="IPR007555">
    <property type="entry name" value="DUF499"/>
</dbReference>
<dbReference type="AlphaFoldDB" id="X1JAS9"/>
<reference evidence="1" key="1">
    <citation type="journal article" date="2014" name="Front. Microbiol.">
        <title>High frequency of phylogenetically diverse reductive dehalogenase-homologous genes in deep subseafloor sedimentary metagenomes.</title>
        <authorList>
            <person name="Kawai M."/>
            <person name="Futagami T."/>
            <person name="Toyoda A."/>
            <person name="Takaki Y."/>
            <person name="Nishi S."/>
            <person name="Hori S."/>
            <person name="Arai W."/>
            <person name="Tsubouchi T."/>
            <person name="Morono Y."/>
            <person name="Uchiyama I."/>
            <person name="Ito T."/>
            <person name="Fujiyama A."/>
            <person name="Inagaki F."/>
            <person name="Takami H."/>
        </authorList>
    </citation>
    <scope>NUCLEOTIDE SEQUENCE</scope>
    <source>
        <strain evidence="1">Expedition CK06-06</strain>
    </source>
</reference>
<gene>
    <name evidence="1" type="ORF">S03H2_68776</name>
</gene>
<protein>
    <submittedName>
        <fullName evidence="1">Uncharacterized protein</fullName>
    </submittedName>
</protein>
<feature type="non-terminal residue" evidence="1">
    <location>
        <position position="154"/>
    </location>
</feature>
<proteinExistence type="predicted"/>
<evidence type="ECO:0000313" key="1">
    <source>
        <dbReference type="EMBL" id="GAH91821.1"/>
    </source>
</evidence>
<comment type="caution">
    <text evidence="1">The sequence shown here is derived from an EMBL/GenBank/DDBJ whole genome shotgun (WGS) entry which is preliminary data.</text>
</comment>
<feature type="non-terminal residue" evidence="1">
    <location>
        <position position="1"/>
    </location>
</feature>
<dbReference type="Pfam" id="PF04465">
    <property type="entry name" value="DUF499"/>
    <property type="match status" value="1"/>
</dbReference>
<organism evidence="1">
    <name type="scientific">marine sediment metagenome</name>
    <dbReference type="NCBI Taxonomy" id="412755"/>
    <lineage>
        <taxon>unclassified sequences</taxon>
        <taxon>metagenomes</taxon>
        <taxon>ecological metagenomes</taxon>
    </lineage>
</organism>